<dbReference type="SMART" id="SM00347">
    <property type="entry name" value="HTH_MARR"/>
    <property type="match status" value="1"/>
</dbReference>
<organism evidence="5 6">
    <name type="scientific">Actinoplanes oblitus</name>
    <dbReference type="NCBI Taxonomy" id="3040509"/>
    <lineage>
        <taxon>Bacteria</taxon>
        <taxon>Bacillati</taxon>
        <taxon>Actinomycetota</taxon>
        <taxon>Actinomycetes</taxon>
        <taxon>Micromonosporales</taxon>
        <taxon>Micromonosporaceae</taxon>
        <taxon>Actinoplanes</taxon>
    </lineage>
</organism>
<dbReference type="InterPro" id="IPR019885">
    <property type="entry name" value="Tscrpt_reg_HTH_AsnC-type_CS"/>
</dbReference>
<dbReference type="PANTHER" id="PTHR42756:SF1">
    <property type="entry name" value="TRANSCRIPTIONAL REPRESSOR OF EMRAB OPERON"/>
    <property type="match status" value="1"/>
</dbReference>
<keyword evidence="1" id="KW-0805">Transcription regulation</keyword>
<proteinExistence type="predicted"/>
<dbReference type="Gene3D" id="1.10.10.10">
    <property type="entry name" value="Winged helix-like DNA-binding domain superfamily/Winged helix DNA-binding domain"/>
    <property type="match status" value="1"/>
</dbReference>
<name>A0ABY8W890_9ACTN</name>
<dbReference type="PROSITE" id="PS01117">
    <property type="entry name" value="HTH_MARR_1"/>
    <property type="match status" value="1"/>
</dbReference>
<dbReference type="InterPro" id="IPR023187">
    <property type="entry name" value="Tscrpt_reg_MarR-type_CS"/>
</dbReference>
<dbReference type="Pfam" id="PF12802">
    <property type="entry name" value="MarR_2"/>
    <property type="match status" value="1"/>
</dbReference>
<dbReference type="RefSeq" id="WP_284913845.1">
    <property type="nucleotide sequence ID" value="NZ_CP126980.1"/>
</dbReference>
<protein>
    <submittedName>
        <fullName evidence="5">MarR family transcriptional regulator</fullName>
    </submittedName>
</protein>
<evidence type="ECO:0000259" key="4">
    <source>
        <dbReference type="PROSITE" id="PS50995"/>
    </source>
</evidence>
<dbReference type="PRINTS" id="PR00598">
    <property type="entry name" value="HTHMARR"/>
</dbReference>
<dbReference type="PROSITE" id="PS50995">
    <property type="entry name" value="HTH_MARR_2"/>
    <property type="match status" value="1"/>
</dbReference>
<keyword evidence="2" id="KW-0238">DNA-binding</keyword>
<dbReference type="InterPro" id="IPR036388">
    <property type="entry name" value="WH-like_DNA-bd_sf"/>
</dbReference>
<keyword evidence="6" id="KW-1185">Reference proteome</keyword>
<feature type="domain" description="HTH marR-type" evidence="4">
    <location>
        <begin position="23"/>
        <end position="158"/>
    </location>
</feature>
<keyword evidence="3" id="KW-0804">Transcription</keyword>
<evidence type="ECO:0000313" key="5">
    <source>
        <dbReference type="EMBL" id="WIM92638.1"/>
    </source>
</evidence>
<evidence type="ECO:0000256" key="3">
    <source>
        <dbReference type="ARBA" id="ARBA00023163"/>
    </source>
</evidence>
<gene>
    <name evidence="5" type="ORF">ACTOB_004590</name>
</gene>
<dbReference type="InterPro" id="IPR036390">
    <property type="entry name" value="WH_DNA-bd_sf"/>
</dbReference>
<evidence type="ECO:0000256" key="2">
    <source>
        <dbReference type="ARBA" id="ARBA00023125"/>
    </source>
</evidence>
<dbReference type="SUPFAM" id="SSF46785">
    <property type="entry name" value="Winged helix' DNA-binding domain"/>
    <property type="match status" value="1"/>
</dbReference>
<accession>A0ABY8W890</accession>
<dbReference type="InterPro" id="IPR000835">
    <property type="entry name" value="HTH_MarR-typ"/>
</dbReference>
<evidence type="ECO:0000313" key="6">
    <source>
        <dbReference type="Proteomes" id="UP001240150"/>
    </source>
</evidence>
<dbReference type="Proteomes" id="UP001240150">
    <property type="component" value="Chromosome"/>
</dbReference>
<dbReference type="EMBL" id="CP126980">
    <property type="protein sequence ID" value="WIM92638.1"/>
    <property type="molecule type" value="Genomic_DNA"/>
</dbReference>
<reference evidence="5 6" key="1">
    <citation type="submission" date="2023-06" db="EMBL/GenBank/DDBJ databases">
        <authorList>
            <person name="Yushchuk O."/>
            <person name="Binda E."/>
            <person name="Ruckert-Reed C."/>
            <person name="Fedorenko V."/>
            <person name="Kalinowski J."/>
            <person name="Marinelli F."/>
        </authorList>
    </citation>
    <scope>NUCLEOTIDE SEQUENCE [LARGE SCALE GENOMIC DNA]</scope>
    <source>
        <strain evidence="5 6">NRRL 3884</strain>
    </source>
</reference>
<sequence length="163" mass="18205">MRDAVDDHVELWSRELPGFDPVREAIMGRLSLLGRHLTQLRRATLDASGLKQWQYKVLLMLRRAGEPFEQSPSELADRLGLTRGALSARLRPLELAGLITRTTADGDRRRVRVRLTPAGLAAWERHTDAESAAESSLLALLDPAEREELAGLLRKLVLRTGLP</sequence>
<evidence type="ECO:0000256" key="1">
    <source>
        <dbReference type="ARBA" id="ARBA00023015"/>
    </source>
</evidence>
<dbReference type="PROSITE" id="PS00519">
    <property type="entry name" value="HTH_ASNC_1"/>
    <property type="match status" value="1"/>
</dbReference>
<dbReference type="PANTHER" id="PTHR42756">
    <property type="entry name" value="TRANSCRIPTIONAL REGULATOR, MARR"/>
    <property type="match status" value="1"/>
</dbReference>